<dbReference type="PANTHER" id="PTHR37422:SF17">
    <property type="entry name" value="O-ANTIGEN LIGASE"/>
    <property type="match status" value="1"/>
</dbReference>
<evidence type="ECO:0000256" key="1">
    <source>
        <dbReference type="SAM" id="Phobius"/>
    </source>
</evidence>
<keyword evidence="1" id="KW-1133">Transmembrane helix</keyword>
<keyword evidence="1" id="KW-0472">Membrane</keyword>
<organism evidence="2 3">
    <name type="scientific">Nonlabens spongiae</name>
    <dbReference type="NCBI Taxonomy" id="331648"/>
    <lineage>
        <taxon>Bacteria</taxon>
        <taxon>Pseudomonadati</taxon>
        <taxon>Bacteroidota</taxon>
        <taxon>Flavobacteriia</taxon>
        <taxon>Flavobacteriales</taxon>
        <taxon>Flavobacteriaceae</taxon>
        <taxon>Nonlabens</taxon>
    </lineage>
</organism>
<accession>A0A1W6MLN1</accession>
<dbReference type="EMBL" id="CP019344">
    <property type="protein sequence ID" value="ARN78508.1"/>
    <property type="molecule type" value="Genomic_DNA"/>
</dbReference>
<evidence type="ECO:0000313" key="2">
    <source>
        <dbReference type="EMBL" id="ARN78508.1"/>
    </source>
</evidence>
<sequence>MSKLFNKIFLSGKMNFSTLEKFILIATALLFFTPVVPRLFCNILLAIFLLLSFLNFLLNKDRVVNLRFLLLGCSIFIFLAFSLLYTEDFEYGVKKVTTSLPLVVVPLSLSLWTPKLIAAFKVFINKFLFVYVLSVLLLSLITIYQFRDTLWSTDLFRQSLLKNNLFVGMEALYYSFHLALALMVLVHLFWSSLKFWRQLLLVVLMCALAPILISLSFKSAILSFLVAFGLYSLKINHYKVWTLFAAALTIIVGLISFSKDFNQRFADLFFVKDSSEIEYAEIKKTIQVCAIELAPEAGLFGYGVGDGKQKLIDCYKGKNQTLALNSYNSHNQYIGLYLKIGFLGLLVFAIYLFSLLYTGLTQKNHLGTSILIFIGIFMLAENIIEREQGVYYFALFLGFLFLNNFKIPKKYDMILSHEKVLRSFREE</sequence>
<feature type="transmembrane region" description="Helical" evidence="1">
    <location>
        <begin position="43"/>
        <end position="59"/>
    </location>
</feature>
<gene>
    <name evidence="2" type="ORF">BST97_11205</name>
</gene>
<reference evidence="2 3" key="1">
    <citation type="submission" date="2016-11" db="EMBL/GenBank/DDBJ databases">
        <title>Trade-off between light-utilization and light-protection in marine flavobacteria.</title>
        <authorList>
            <person name="Kumagai Y."/>
        </authorList>
    </citation>
    <scope>NUCLEOTIDE SEQUENCE [LARGE SCALE GENOMIC DNA]</scope>
    <source>
        <strain evidence="2 3">JCM 13191</strain>
    </source>
</reference>
<evidence type="ECO:0008006" key="4">
    <source>
        <dbReference type="Google" id="ProtNLM"/>
    </source>
</evidence>
<dbReference type="AlphaFoldDB" id="A0A1W6MLN1"/>
<evidence type="ECO:0000313" key="3">
    <source>
        <dbReference type="Proteomes" id="UP000193431"/>
    </source>
</evidence>
<keyword evidence="1" id="KW-0812">Transmembrane</keyword>
<feature type="transmembrane region" description="Helical" evidence="1">
    <location>
        <begin position="66"/>
        <end position="86"/>
    </location>
</feature>
<feature type="transmembrane region" description="Helical" evidence="1">
    <location>
        <begin position="238"/>
        <end position="257"/>
    </location>
</feature>
<name>A0A1W6MLN1_9FLAO</name>
<feature type="transmembrane region" description="Helical" evidence="1">
    <location>
        <begin position="199"/>
        <end position="232"/>
    </location>
</feature>
<dbReference type="PANTHER" id="PTHR37422">
    <property type="entry name" value="TEICHURONIC ACID BIOSYNTHESIS PROTEIN TUAE"/>
    <property type="match status" value="1"/>
</dbReference>
<feature type="transmembrane region" description="Helical" evidence="1">
    <location>
        <begin position="127"/>
        <end position="146"/>
    </location>
</feature>
<feature type="transmembrane region" description="Helical" evidence="1">
    <location>
        <begin position="366"/>
        <end position="383"/>
    </location>
</feature>
<feature type="transmembrane region" description="Helical" evidence="1">
    <location>
        <begin position="390"/>
        <end position="407"/>
    </location>
</feature>
<dbReference type="InterPro" id="IPR051533">
    <property type="entry name" value="WaaL-like"/>
</dbReference>
<keyword evidence="3" id="KW-1185">Reference proteome</keyword>
<protein>
    <recommendedName>
        <fullName evidence="4">O-antigen polymerase</fullName>
    </recommendedName>
</protein>
<dbReference type="STRING" id="331648.BST97_11205"/>
<feature type="transmembrane region" description="Helical" evidence="1">
    <location>
        <begin position="98"/>
        <end position="120"/>
    </location>
</feature>
<feature type="transmembrane region" description="Helical" evidence="1">
    <location>
        <begin position="171"/>
        <end position="190"/>
    </location>
</feature>
<proteinExistence type="predicted"/>
<dbReference type="Proteomes" id="UP000193431">
    <property type="component" value="Chromosome"/>
</dbReference>
<feature type="transmembrane region" description="Helical" evidence="1">
    <location>
        <begin position="336"/>
        <end position="360"/>
    </location>
</feature>